<keyword evidence="3" id="KW-1185">Reference proteome</keyword>
<gene>
    <name evidence="2" type="ORF">B0H17DRAFT_1216159</name>
</gene>
<proteinExistence type="predicted"/>
<sequence>MSRTPAPRIRVAATRLIDANNAEVPNTMHQVLVDRTQACIKATGLINKLIKRVVSLCPLLLTTLAEGTDEDKIYDVLANIRGFNENSVGTTCAVMTLHGISVESAKIMEDFLCNGKLDPAINPMQANFYKIFAGPQIGWLRSSGDCRTASTVGPSPLTPRMEPSDPSVVDVNDAEDNMASGAPNGWVVSGVSATGGSPAGPPTIPAPTQNSGGDDSGDEDDSSKDDSDNKGNSDAGDNGESDDDDGNEGDNEGDNRDDGESD</sequence>
<feature type="compositionally biased region" description="Basic and acidic residues" evidence="1">
    <location>
        <begin position="253"/>
        <end position="262"/>
    </location>
</feature>
<name>A0AAD7FXQ9_MYCRO</name>
<organism evidence="2 3">
    <name type="scientific">Mycena rosella</name>
    <name type="common">Pink bonnet</name>
    <name type="synonym">Agaricus rosellus</name>
    <dbReference type="NCBI Taxonomy" id="1033263"/>
    <lineage>
        <taxon>Eukaryota</taxon>
        <taxon>Fungi</taxon>
        <taxon>Dikarya</taxon>
        <taxon>Basidiomycota</taxon>
        <taxon>Agaricomycotina</taxon>
        <taxon>Agaricomycetes</taxon>
        <taxon>Agaricomycetidae</taxon>
        <taxon>Agaricales</taxon>
        <taxon>Marasmiineae</taxon>
        <taxon>Mycenaceae</taxon>
        <taxon>Mycena</taxon>
    </lineage>
</organism>
<evidence type="ECO:0000313" key="3">
    <source>
        <dbReference type="Proteomes" id="UP001221757"/>
    </source>
</evidence>
<feature type="compositionally biased region" description="Acidic residues" evidence="1">
    <location>
        <begin position="237"/>
        <end position="252"/>
    </location>
</feature>
<accession>A0AAD7FXQ9</accession>
<dbReference type="EMBL" id="JARKIE010000406">
    <property type="protein sequence ID" value="KAJ7643253.1"/>
    <property type="molecule type" value="Genomic_DNA"/>
</dbReference>
<comment type="caution">
    <text evidence="2">The sequence shown here is derived from an EMBL/GenBank/DDBJ whole genome shotgun (WGS) entry which is preliminary data.</text>
</comment>
<dbReference type="Proteomes" id="UP001221757">
    <property type="component" value="Unassembled WGS sequence"/>
</dbReference>
<evidence type="ECO:0000313" key="2">
    <source>
        <dbReference type="EMBL" id="KAJ7643253.1"/>
    </source>
</evidence>
<protein>
    <submittedName>
        <fullName evidence="2">Uncharacterized protein</fullName>
    </submittedName>
</protein>
<dbReference type="AlphaFoldDB" id="A0AAD7FXQ9"/>
<evidence type="ECO:0000256" key="1">
    <source>
        <dbReference type="SAM" id="MobiDB-lite"/>
    </source>
</evidence>
<feature type="region of interest" description="Disordered" evidence="1">
    <location>
        <begin position="146"/>
        <end position="262"/>
    </location>
</feature>
<reference evidence="2" key="1">
    <citation type="submission" date="2023-03" db="EMBL/GenBank/DDBJ databases">
        <title>Massive genome expansion in bonnet fungi (Mycena s.s.) driven by repeated elements and novel gene families across ecological guilds.</title>
        <authorList>
            <consortium name="Lawrence Berkeley National Laboratory"/>
            <person name="Harder C.B."/>
            <person name="Miyauchi S."/>
            <person name="Viragh M."/>
            <person name="Kuo A."/>
            <person name="Thoen E."/>
            <person name="Andreopoulos B."/>
            <person name="Lu D."/>
            <person name="Skrede I."/>
            <person name="Drula E."/>
            <person name="Henrissat B."/>
            <person name="Morin E."/>
            <person name="Kohler A."/>
            <person name="Barry K."/>
            <person name="LaButti K."/>
            <person name="Morin E."/>
            <person name="Salamov A."/>
            <person name="Lipzen A."/>
            <person name="Mereny Z."/>
            <person name="Hegedus B."/>
            <person name="Baldrian P."/>
            <person name="Stursova M."/>
            <person name="Weitz H."/>
            <person name="Taylor A."/>
            <person name="Grigoriev I.V."/>
            <person name="Nagy L.G."/>
            <person name="Martin F."/>
            <person name="Kauserud H."/>
        </authorList>
    </citation>
    <scope>NUCLEOTIDE SEQUENCE</scope>
    <source>
        <strain evidence="2">CBHHK067</strain>
    </source>
</reference>